<dbReference type="PANTHER" id="PTHR11136:SF0">
    <property type="entry name" value="DIHYDROFOLATE SYNTHETASE-RELATED"/>
    <property type="match status" value="1"/>
</dbReference>
<evidence type="ECO:0000256" key="4">
    <source>
        <dbReference type="ARBA" id="ARBA00022741"/>
    </source>
</evidence>
<dbReference type="Gene3D" id="3.40.1190.10">
    <property type="entry name" value="Mur-like, catalytic domain"/>
    <property type="match status" value="1"/>
</dbReference>
<dbReference type="GO" id="GO:0046872">
    <property type="term" value="F:metal ion binding"/>
    <property type="evidence" value="ECO:0007669"/>
    <property type="project" value="UniProtKB-KW"/>
</dbReference>
<dbReference type="GO" id="GO:0005829">
    <property type="term" value="C:cytosol"/>
    <property type="evidence" value="ECO:0007669"/>
    <property type="project" value="TreeGrafter"/>
</dbReference>
<dbReference type="Proteomes" id="UP001172673">
    <property type="component" value="Unassembled WGS sequence"/>
</dbReference>
<evidence type="ECO:0000256" key="6">
    <source>
        <dbReference type="ARBA" id="ARBA00022842"/>
    </source>
</evidence>
<dbReference type="GO" id="GO:0005739">
    <property type="term" value="C:mitochondrion"/>
    <property type="evidence" value="ECO:0007669"/>
    <property type="project" value="TreeGrafter"/>
</dbReference>
<evidence type="ECO:0000256" key="3">
    <source>
        <dbReference type="ARBA" id="ARBA00022723"/>
    </source>
</evidence>
<feature type="domain" description="Mur ligase central" evidence="7">
    <location>
        <begin position="30"/>
        <end position="186"/>
    </location>
</feature>
<keyword evidence="5" id="KW-0067">ATP-binding</keyword>
<keyword evidence="3" id="KW-0479">Metal-binding</keyword>
<dbReference type="InterPro" id="IPR036615">
    <property type="entry name" value="Mur_ligase_C_dom_sf"/>
</dbReference>
<keyword evidence="9" id="KW-1185">Reference proteome</keyword>
<reference evidence="8" key="1">
    <citation type="submission" date="2022-10" db="EMBL/GenBank/DDBJ databases">
        <title>Culturing micro-colonial fungi from biological soil crusts in the Mojave desert and describing Neophaeococcomyces mojavensis, and introducing the new genera and species Taxawa tesnikishii.</title>
        <authorList>
            <person name="Kurbessoian T."/>
            <person name="Stajich J.E."/>
        </authorList>
    </citation>
    <scope>NUCLEOTIDE SEQUENCE</scope>
    <source>
        <strain evidence="8">TK_41</strain>
    </source>
</reference>
<dbReference type="EC" id="6.3.2.12" evidence="8"/>
<evidence type="ECO:0000256" key="2">
    <source>
        <dbReference type="ARBA" id="ARBA00022598"/>
    </source>
</evidence>
<dbReference type="AlphaFoldDB" id="A0AA39CGF2"/>
<dbReference type="PANTHER" id="PTHR11136">
    <property type="entry name" value="FOLYLPOLYGLUTAMATE SYNTHASE-RELATED"/>
    <property type="match status" value="1"/>
</dbReference>
<accession>A0AA39CGF2</accession>
<gene>
    <name evidence="8" type="primary">FOL3</name>
    <name evidence="8" type="ORF">H2200_007799</name>
</gene>
<sequence>MINLGLQRISLLLNPLFTAHPRLPWRAVHIAGTNGKGSVAALVSTFLGHLGYSVGRFTSPHLIDRWDCITINKNVVDRDKFLPVEQHFRDVSNDENIGASEFEILTATAFQLFTDEKVDVAVIECGLGGREDATNVLRSQDVILSVLTKVGLDHTEFLGDTIEAITAEKAGIFKSGVPVVVDQSNNMVVLEVVGKRLKELGQDEDEQKAVSSSREEEPLDFEMLKRRLRLGQYQVQNLYTAWSAFRRAEKALNILHAGRQPLPIRKTVRASLERLAVEAQSSLPGRLQWLTLPPPLVLPGLAPALHEADSNNRQPPSSMRVLLDGAHNVQSAKGLASFVNDNLRPQTSQLTADFSKPITWLVATKSDKDVDNILSILIKPHDNVVTCTFGPVDGMPWVKPMPTSALASKAEKLTDGTVRSVLDKDEMTKEPLSDVIVATALEEAIRIASLQGEGVRLCITGSLYLVGDILRCVRNAGGSIYGGAR</sequence>
<name>A0AA39CGF2_9EURO</name>
<dbReference type="SUPFAM" id="SSF53623">
    <property type="entry name" value="MurD-like peptide ligases, catalytic domain"/>
    <property type="match status" value="1"/>
</dbReference>
<dbReference type="InterPro" id="IPR036565">
    <property type="entry name" value="Mur-like_cat_sf"/>
</dbReference>
<evidence type="ECO:0000256" key="1">
    <source>
        <dbReference type="ARBA" id="ARBA00008276"/>
    </source>
</evidence>
<dbReference type="PROSITE" id="PS01012">
    <property type="entry name" value="FOLYLPOLYGLU_SYNT_2"/>
    <property type="match status" value="1"/>
</dbReference>
<keyword evidence="4" id="KW-0547">Nucleotide-binding</keyword>
<dbReference type="EMBL" id="JAPDRK010000011">
    <property type="protein sequence ID" value="KAJ9607721.1"/>
    <property type="molecule type" value="Genomic_DNA"/>
</dbReference>
<dbReference type="InterPro" id="IPR001645">
    <property type="entry name" value="Folylpolyglutamate_synth"/>
</dbReference>
<dbReference type="GO" id="GO:0005524">
    <property type="term" value="F:ATP binding"/>
    <property type="evidence" value="ECO:0007669"/>
    <property type="project" value="UniProtKB-KW"/>
</dbReference>
<dbReference type="Pfam" id="PF08245">
    <property type="entry name" value="Mur_ligase_M"/>
    <property type="match status" value="1"/>
</dbReference>
<comment type="similarity">
    <text evidence="1">Belongs to the folylpolyglutamate synthase family.</text>
</comment>
<evidence type="ECO:0000256" key="5">
    <source>
        <dbReference type="ARBA" id="ARBA00022840"/>
    </source>
</evidence>
<proteinExistence type="inferred from homology"/>
<keyword evidence="6" id="KW-0460">Magnesium</keyword>
<evidence type="ECO:0000313" key="9">
    <source>
        <dbReference type="Proteomes" id="UP001172673"/>
    </source>
</evidence>
<dbReference type="InterPro" id="IPR018109">
    <property type="entry name" value="Folylpolyglutamate_synth_CS"/>
</dbReference>
<dbReference type="SUPFAM" id="SSF53244">
    <property type="entry name" value="MurD-like peptide ligases, peptide-binding domain"/>
    <property type="match status" value="1"/>
</dbReference>
<keyword evidence="2 8" id="KW-0436">Ligase</keyword>
<dbReference type="InterPro" id="IPR013221">
    <property type="entry name" value="Mur_ligase_cen"/>
</dbReference>
<dbReference type="GO" id="GO:0004326">
    <property type="term" value="F:tetrahydrofolylpolyglutamate synthase activity"/>
    <property type="evidence" value="ECO:0007669"/>
    <property type="project" value="InterPro"/>
</dbReference>
<dbReference type="Gene3D" id="3.90.190.20">
    <property type="entry name" value="Mur ligase, C-terminal domain"/>
    <property type="match status" value="1"/>
</dbReference>
<dbReference type="GO" id="GO:0008841">
    <property type="term" value="F:dihydrofolate synthase activity"/>
    <property type="evidence" value="ECO:0007669"/>
    <property type="project" value="UniProtKB-EC"/>
</dbReference>
<comment type="caution">
    <text evidence="8">The sequence shown here is derived from an EMBL/GenBank/DDBJ whole genome shotgun (WGS) entry which is preliminary data.</text>
</comment>
<evidence type="ECO:0000259" key="7">
    <source>
        <dbReference type="Pfam" id="PF08245"/>
    </source>
</evidence>
<protein>
    <submittedName>
        <fullName evidence="8">Folylpolyglutamate synthase</fullName>
        <ecNumber evidence="8">6.3.2.12</ecNumber>
    </submittedName>
</protein>
<evidence type="ECO:0000313" key="8">
    <source>
        <dbReference type="EMBL" id="KAJ9607721.1"/>
    </source>
</evidence>
<dbReference type="NCBIfam" id="TIGR01499">
    <property type="entry name" value="folC"/>
    <property type="match status" value="1"/>
</dbReference>
<organism evidence="8 9">
    <name type="scientific">Cladophialophora chaetospira</name>
    <dbReference type="NCBI Taxonomy" id="386627"/>
    <lineage>
        <taxon>Eukaryota</taxon>
        <taxon>Fungi</taxon>
        <taxon>Dikarya</taxon>
        <taxon>Ascomycota</taxon>
        <taxon>Pezizomycotina</taxon>
        <taxon>Eurotiomycetes</taxon>
        <taxon>Chaetothyriomycetidae</taxon>
        <taxon>Chaetothyriales</taxon>
        <taxon>Herpotrichiellaceae</taxon>
        <taxon>Cladophialophora</taxon>
    </lineage>
</organism>